<dbReference type="Proteomes" id="UP000198836">
    <property type="component" value="Unassembled WGS sequence"/>
</dbReference>
<dbReference type="AlphaFoldDB" id="A0A1I0TTL7"/>
<evidence type="ECO:0000313" key="2">
    <source>
        <dbReference type="EMBL" id="SFA55129.1"/>
    </source>
</evidence>
<reference evidence="3" key="1">
    <citation type="submission" date="2016-10" db="EMBL/GenBank/DDBJ databases">
        <authorList>
            <person name="Varghese N."/>
            <person name="Submissions S."/>
        </authorList>
    </citation>
    <scope>NUCLEOTIDE SEQUENCE [LARGE SCALE GENOMIC DNA]</scope>
    <source>
        <strain evidence="3">DSM 18130</strain>
    </source>
</reference>
<accession>A0A1I0TTL7</accession>
<name>A0A1I0TTL7_9SPHI</name>
<proteinExistence type="predicted"/>
<sequence length="202" mass="23011">MLLNYLFLHMTLLEFIKSLASEDSALGTLADDVMGDKNFPYDQGEERIISYLQFMLHKKGNAAIFKEFMEAYQSQKDVEIEFNDLDTKYAPMRAERWDFLKANFSCDRVISVGEPEDIYRIYAVDSTGGEAIKFDVYGKRTLTDVAVVEIENIVIGDLTKELSLAEALAALGDNKFEGTRTPTQPNYSEMIDYLNSHLQSNR</sequence>
<protein>
    <submittedName>
        <fullName evidence="2">YozE SAM-like fold</fullName>
    </submittedName>
</protein>
<gene>
    <name evidence="2" type="ORF">SAMN04488511_11492</name>
</gene>
<dbReference type="SUPFAM" id="SSF140652">
    <property type="entry name" value="YozE-like"/>
    <property type="match status" value="1"/>
</dbReference>
<dbReference type="InterPro" id="IPR036806">
    <property type="entry name" value="YozE_SAM-like_sf"/>
</dbReference>
<organism evidence="2 3">
    <name type="scientific">Pedobacter suwonensis</name>
    <dbReference type="NCBI Taxonomy" id="332999"/>
    <lineage>
        <taxon>Bacteria</taxon>
        <taxon>Pseudomonadati</taxon>
        <taxon>Bacteroidota</taxon>
        <taxon>Sphingobacteriia</taxon>
        <taxon>Sphingobacteriales</taxon>
        <taxon>Sphingobacteriaceae</taxon>
        <taxon>Pedobacter</taxon>
    </lineage>
</organism>
<dbReference type="Pfam" id="PF06855">
    <property type="entry name" value="YozE_SAM_like"/>
    <property type="match status" value="1"/>
</dbReference>
<dbReference type="InterPro" id="IPR023089">
    <property type="entry name" value="YozE_SAM-like"/>
</dbReference>
<dbReference type="Gene3D" id="1.10.150.260">
    <property type="entry name" value="YozE SAM-like"/>
    <property type="match status" value="1"/>
</dbReference>
<evidence type="ECO:0000259" key="1">
    <source>
        <dbReference type="Pfam" id="PF06855"/>
    </source>
</evidence>
<keyword evidence="3" id="KW-1185">Reference proteome</keyword>
<dbReference type="STRING" id="332999.SAMN04488511_11492"/>
<feature type="domain" description="YozE SAM-like" evidence="1">
    <location>
        <begin position="14"/>
        <end position="73"/>
    </location>
</feature>
<dbReference type="EMBL" id="FOJM01000014">
    <property type="protein sequence ID" value="SFA55129.1"/>
    <property type="molecule type" value="Genomic_DNA"/>
</dbReference>
<evidence type="ECO:0000313" key="3">
    <source>
        <dbReference type="Proteomes" id="UP000198836"/>
    </source>
</evidence>